<feature type="compositionally biased region" description="Low complexity" evidence="1">
    <location>
        <begin position="686"/>
        <end position="732"/>
    </location>
</feature>
<name>A0AAD3DII7_9CHLO</name>
<evidence type="ECO:0000313" key="2">
    <source>
        <dbReference type="EMBL" id="GFR42178.1"/>
    </source>
</evidence>
<dbReference type="AlphaFoldDB" id="A0AAD3DII7"/>
<evidence type="ECO:0000256" key="1">
    <source>
        <dbReference type="SAM" id="MobiDB-lite"/>
    </source>
</evidence>
<keyword evidence="3" id="KW-1185">Reference proteome</keyword>
<proteinExistence type="predicted"/>
<feature type="region of interest" description="Disordered" evidence="1">
    <location>
        <begin position="685"/>
        <end position="737"/>
    </location>
</feature>
<dbReference type="EMBL" id="BMAR01000002">
    <property type="protein sequence ID" value="GFR42178.1"/>
    <property type="molecule type" value="Genomic_DNA"/>
</dbReference>
<dbReference type="Proteomes" id="UP001054857">
    <property type="component" value="Unassembled WGS sequence"/>
</dbReference>
<feature type="region of interest" description="Disordered" evidence="1">
    <location>
        <begin position="111"/>
        <end position="147"/>
    </location>
</feature>
<accession>A0AAD3DII7</accession>
<reference evidence="2 3" key="1">
    <citation type="journal article" date="2021" name="Sci. Rep.">
        <title>Genome sequencing of the multicellular alga Astrephomene provides insights into convergent evolution of germ-soma differentiation.</title>
        <authorList>
            <person name="Yamashita S."/>
            <person name="Yamamoto K."/>
            <person name="Matsuzaki R."/>
            <person name="Suzuki S."/>
            <person name="Yamaguchi H."/>
            <person name="Hirooka S."/>
            <person name="Minakuchi Y."/>
            <person name="Miyagishima S."/>
            <person name="Kawachi M."/>
            <person name="Toyoda A."/>
            <person name="Nozaki H."/>
        </authorList>
    </citation>
    <scope>NUCLEOTIDE SEQUENCE [LARGE SCALE GENOMIC DNA]</scope>
    <source>
        <strain evidence="2 3">NIES-4017</strain>
    </source>
</reference>
<comment type="caution">
    <text evidence="2">The sequence shown here is derived from an EMBL/GenBank/DDBJ whole genome shotgun (WGS) entry which is preliminary data.</text>
</comment>
<organism evidence="2 3">
    <name type="scientific">Astrephomene gubernaculifera</name>
    <dbReference type="NCBI Taxonomy" id="47775"/>
    <lineage>
        <taxon>Eukaryota</taxon>
        <taxon>Viridiplantae</taxon>
        <taxon>Chlorophyta</taxon>
        <taxon>core chlorophytes</taxon>
        <taxon>Chlorophyceae</taxon>
        <taxon>CS clade</taxon>
        <taxon>Chlamydomonadales</taxon>
        <taxon>Astrephomenaceae</taxon>
        <taxon>Astrephomene</taxon>
    </lineage>
</organism>
<evidence type="ECO:0000313" key="3">
    <source>
        <dbReference type="Proteomes" id="UP001054857"/>
    </source>
</evidence>
<gene>
    <name evidence="2" type="ORF">Agub_g2918</name>
</gene>
<sequence length="996" mass="102786">MTGRRAVGSILHRAARGAGLDRAGASLEACRGAYAAVGPSSDDSCGATTACSSRAAPTAAAVQQPLRLPYNSSTAVRPIQAALSSCSSFHLASSVRLSSTFASAAATTHDASASNTIPAPSSSAAPSPDPFSSSLPSEQQQQQQDQADPFLQQLDQADPQQQQRQQELLSRRGPLVDALSSCLGLQQLDALLSQEENREAMDEMLLLTALDTAHRLCTSAAAASSSASARVYGSGPAGVPLSSLALSSSFSAVHKPTAEAASDVLTRLSELLIQLLSEPGALSAEGAVRALRTLAVLRFNPAGDYAGLQTMASFYREAVLPSLDPASAPPEVAVRAPQLLIDLYYAFSRLFEVAARRERELQAQLAAEAAAEEDAACRRADDDEASGAAAAAAAAGTASTTSPPWMRGSAAGAGAGVAAVGEAGAGAGYPLSTALTVVGDRQLYYEVSRMLAAPGVLANMPTKSLGSLSTAMATARFAHYPLAQSVATQTVLRLQQAAAAAAGLGGAAAAAAAGLLLPDGVPAGNDAMATSTLSNIVSCLAKLGFEHEALCDATANWMLQRLYVSGMGNNHHHNHHHQGQSHMALVTPMQRGFGVAGGVGGVQPHHIVDVAVAFARVKYDNMDFLLRAAEVLQLKLNHSAPNSVAMMTWAIANTKSGHSPEFEPLLNALSQRMVALYKAGRHSTKTSSASSAASSSSESHNAEDASSSSSSPDGTASNANPNGSNPRPSSSSGEGGLGGMAVVPRHLACMAFAMARMGRQQPLLMDTVAADVAARADKYSARQLCNILRAFTMLDSYRPHTFAAAAAVLTERLAATAATPAALLAAAPPAAPYVFGPQNYSDAAWAVALSGHASQVPELMELLRSRVAETAPQMGKACLVRVAQAFAVAGGDNTRVFDAIEQASRPLLVDLGPAYLAALVDAFAEVQHPVSGEFWTACMDAVGLKFPHLERPRPDMQAAAARLAAAFRRHPASAAHPACAGHYVLPLLESLAPQQQ</sequence>
<protein>
    <submittedName>
        <fullName evidence="2">Uncharacterized protein</fullName>
    </submittedName>
</protein>